<organism evidence="3 4">
    <name type="scientific">Arabis nemorensis</name>
    <dbReference type="NCBI Taxonomy" id="586526"/>
    <lineage>
        <taxon>Eukaryota</taxon>
        <taxon>Viridiplantae</taxon>
        <taxon>Streptophyta</taxon>
        <taxon>Embryophyta</taxon>
        <taxon>Tracheophyta</taxon>
        <taxon>Spermatophyta</taxon>
        <taxon>Magnoliopsida</taxon>
        <taxon>eudicotyledons</taxon>
        <taxon>Gunneridae</taxon>
        <taxon>Pentapetalae</taxon>
        <taxon>rosids</taxon>
        <taxon>malvids</taxon>
        <taxon>Brassicales</taxon>
        <taxon>Brassicaceae</taxon>
        <taxon>Arabideae</taxon>
        <taxon>Arabis</taxon>
    </lineage>
</organism>
<proteinExistence type="predicted"/>
<dbReference type="EMBL" id="CABITT030000008">
    <property type="protein sequence ID" value="VVB14023.1"/>
    <property type="molecule type" value="Genomic_DNA"/>
</dbReference>
<evidence type="ECO:0000313" key="4">
    <source>
        <dbReference type="Proteomes" id="UP000489600"/>
    </source>
</evidence>
<keyword evidence="2" id="KW-0812">Transmembrane</keyword>
<evidence type="ECO:0000256" key="2">
    <source>
        <dbReference type="SAM" id="Phobius"/>
    </source>
</evidence>
<accession>A0A565CJX1</accession>
<dbReference type="AlphaFoldDB" id="A0A565CJX1"/>
<keyword evidence="2" id="KW-0472">Membrane</keyword>
<dbReference type="Proteomes" id="UP000489600">
    <property type="component" value="Unassembled WGS sequence"/>
</dbReference>
<evidence type="ECO:0000256" key="1">
    <source>
        <dbReference type="SAM" id="MobiDB-lite"/>
    </source>
</evidence>
<feature type="region of interest" description="Disordered" evidence="1">
    <location>
        <begin position="1"/>
        <end position="23"/>
    </location>
</feature>
<protein>
    <submittedName>
        <fullName evidence="3">Uncharacterized protein</fullName>
    </submittedName>
</protein>
<keyword evidence="4" id="KW-1185">Reference proteome</keyword>
<reference evidence="3" key="1">
    <citation type="submission" date="2019-07" db="EMBL/GenBank/DDBJ databases">
        <authorList>
            <person name="Dittberner H."/>
        </authorList>
    </citation>
    <scope>NUCLEOTIDE SEQUENCE [LARGE SCALE GENOMIC DNA]</scope>
</reference>
<comment type="caution">
    <text evidence="3">The sequence shown here is derived from an EMBL/GenBank/DDBJ whole genome shotgun (WGS) entry which is preliminary data.</text>
</comment>
<evidence type="ECO:0000313" key="3">
    <source>
        <dbReference type="EMBL" id="VVB14023.1"/>
    </source>
</evidence>
<feature type="transmembrane region" description="Helical" evidence="2">
    <location>
        <begin position="36"/>
        <end position="56"/>
    </location>
</feature>
<keyword evidence="2" id="KW-1133">Transmembrane helix</keyword>
<gene>
    <name evidence="3" type="ORF">ANE_LOCUS24467</name>
</gene>
<sequence length="91" mass="10510">MRRTHCTHSGSTPTTMKDPPIINSAPIRRPVSTMSYFALLYWFLLHSSAMYMNYVVKLLVVEGVKLENLPKIQDDGEIKRKVENVWDPCDQ</sequence>
<name>A0A565CJX1_9BRAS</name>